<gene>
    <name evidence="1" type="ORF">JS521_22810</name>
</gene>
<evidence type="ECO:0008006" key="3">
    <source>
        <dbReference type="Google" id="ProtNLM"/>
    </source>
</evidence>
<sequence length="404" mass="43104">MGQTGQVVTSTGCPSYAFACPRSHSETISRTGASDSAWLRDLLQLAEADEVLIVTSDKDVPAAFKAWGISVPHVRPLKELRPTLFDLAVDDGHARSAIIRYLTARLPADQQNQDVLDIGRVVGLQAAYSRMWEAQDYGLAASDVSGASVTGLVALAGIGMVRVEAGGSTDQQVHGRRDDPGTSRREVADAVACFLATGEATVSIGSLVDDCDVTVVPINNVLVRANLTFQFADGVITAMSADTDSAAMLVERAFNQSKEAETELVQAFNLVSGITLEEGELAERQRFDIPGTDNFVVITVGGNHGMDWGTEIDLWLGDDEEEGEPVGTIGLECEYDPSSWYGGSRDGFQGPDAYPVAVDGDGLHGRYGIWALPAWLLERVPWPKFSAPPMATQSPTTGDEPASV</sequence>
<evidence type="ECO:0000313" key="2">
    <source>
        <dbReference type="Proteomes" id="UP000712045"/>
    </source>
</evidence>
<dbReference type="Proteomes" id="UP000712045">
    <property type="component" value="Unassembled WGS sequence"/>
</dbReference>
<keyword evidence="2" id="KW-1185">Reference proteome</keyword>
<name>A0ABS2I0X0_9ACTN</name>
<comment type="caution">
    <text evidence="1">The sequence shown here is derived from an EMBL/GenBank/DDBJ whole genome shotgun (WGS) entry which is preliminary data.</text>
</comment>
<dbReference type="EMBL" id="JAFEUF010000133">
    <property type="protein sequence ID" value="MBM7056627.1"/>
    <property type="molecule type" value="Genomic_DNA"/>
</dbReference>
<accession>A0ABS2I0X0</accession>
<evidence type="ECO:0000313" key="1">
    <source>
        <dbReference type="EMBL" id="MBM7056627.1"/>
    </source>
</evidence>
<protein>
    <recommendedName>
        <fullName evidence="3">PIN domain-containing protein</fullName>
    </recommendedName>
</protein>
<organism evidence="1 2">
    <name type="scientific">Streptomyces durocortorensis</name>
    <dbReference type="NCBI Taxonomy" id="2811104"/>
    <lineage>
        <taxon>Bacteria</taxon>
        <taxon>Bacillati</taxon>
        <taxon>Actinomycetota</taxon>
        <taxon>Actinomycetes</taxon>
        <taxon>Kitasatosporales</taxon>
        <taxon>Streptomycetaceae</taxon>
        <taxon>Streptomyces</taxon>
    </lineage>
</organism>
<reference evidence="1 2" key="1">
    <citation type="submission" date="2021-02" db="EMBL/GenBank/DDBJ databases">
        <title>Genome Streptomyces sp. RHZ10.</title>
        <authorList>
            <person name="Besaury L."/>
        </authorList>
    </citation>
    <scope>NUCLEOTIDE SEQUENCE [LARGE SCALE GENOMIC DNA]</scope>
    <source>
        <strain evidence="1 2">RHZ10</strain>
    </source>
</reference>
<dbReference type="RefSeq" id="WP_205084807.1">
    <property type="nucleotide sequence ID" value="NZ_JAFEUF010000133.1"/>
</dbReference>
<proteinExistence type="predicted"/>